<keyword evidence="5" id="KW-1185">Reference proteome</keyword>
<reference evidence="4" key="1">
    <citation type="submission" date="2023-08" db="EMBL/GenBank/DDBJ databases">
        <authorList>
            <person name="Audoor S."/>
            <person name="Bilcke G."/>
        </authorList>
    </citation>
    <scope>NUCLEOTIDE SEQUENCE</scope>
</reference>
<protein>
    <recommendedName>
        <fullName evidence="3">Peptidase M12B domain-containing protein</fullName>
    </recommendedName>
</protein>
<dbReference type="Gene3D" id="2.80.10.50">
    <property type="match status" value="1"/>
</dbReference>
<gene>
    <name evidence="4" type="ORF">CYCCA115_LOCUS13728</name>
</gene>
<dbReference type="InterPro" id="IPR001590">
    <property type="entry name" value="Peptidase_M12B"/>
</dbReference>
<dbReference type="Pfam" id="PF00652">
    <property type="entry name" value="Ricin_B_lectin"/>
    <property type="match status" value="1"/>
</dbReference>
<evidence type="ECO:0000313" key="5">
    <source>
        <dbReference type="Proteomes" id="UP001295423"/>
    </source>
</evidence>
<feature type="binding site" evidence="1">
    <location>
        <position position="324"/>
    </location>
    <ligand>
        <name>Zn(2+)</name>
        <dbReference type="ChEBI" id="CHEBI:29105"/>
        <note>catalytic</note>
    </ligand>
</feature>
<dbReference type="Gene3D" id="3.40.390.10">
    <property type="entry name" value="Collagenase (Catalytic Domain)"/>
    <property type="match status" value="1"/>
</dbReference>
<dbReference type="SUPFAM" id="SSF50370">
    <property type="entry name" value="Ricin B-like lectins"/>
    <property type="match status" value="1"/>
</dbReference>
<dbReference type="Proteomes" id="UP001295423">
    <property type="component" value="Unassembled WGS sequence"/>
</dbReference>
<organism evidence="4 5">
    <name type="scientific">Cylindrotheca closterium</name>
    <dbReference type="NCBI Taxonomy" id="2856"/>
    <lineage>
        <taxon>Eukaryota</taxon>
        <taxon>Sar</taxon>
        <taxon>Stramenopiles</taxon>
        <taxon>Ochrophyta</taxon>
        <taxon>Bacillariophyta</taxon>
        <taxon>Bacillariophyceae</taxon>
        <taxon>Bacillariophycidae</taxon>
        <taxon>Bacillariales</taxon>
        <taxon>Bacillariaceae</taxon>
        <taxon>Cylindrotheca</taxon>
    </lineage>
</organism>
<evidence type="ECO:0000256" key="2">
    <source>
        <dbReference type="SAM" id="MobiDB-lite"/>
    </source>
</evidence>
<dbReference type="GO" id="GO:0006508">
    <property type="term" value="P:proteolysis"/>
    <property type="evidence" value="ECO:0007669"/>
    <property type="project" value="InterPro"/>
</dbReference>
<feature type="compositionally biased region" description="Pro residues" evidence="2">
    <location>
        <begin position="431"/>
        <end position="443"/>
    </location>
</feature>
<proteinExistence type="predicted"/>
<feature type="compositionally biased region" description="Pro residues" evidence="2">
    <location>
        <begin position="404"/>
        <end position="420"/>
    </location>
</feature>
<dbReference type="PROSITE" id="PS50231">
    <property type="entry name" value="RICIN_B_LECTIN"/>
    <property type="match status" value="1"/>
</dbReference>
<accession>A0AAD2FTL7</accession>
<dbReference type="InterPro" id="IPR000772">
    <property type="entry name" value="Ricin_B_lectin"/>
</dbReference>
<dbReference type="GO" id="GO:0004222">
    <property type="term" value="F:metalloendopeptidase activity"/>
    <property type="evidence" value="ECO:0007669"/>
    <property type="project" value="InterPro"/>
</dbReference>
<dbReference type="EMBL" id="CAKOGP040001814">
    <property type="protein sequence ID" value="CAJ1952811.1"/>
    <property type="molecule type" value="Genomic_DNA"/>
</dbReference>
<feature type="active site" evidence="1">
    <location>
        <position position="325"/>
    </location>
</feature>
<dbReference type="InterPro" id="IPR024079">
    <property type="entry name" value="MetalloPept_cat_dom_sf"/>
</dbReference>
<sequence>MRGVGNGNNEKDKLEKFKKDHLILPNANLQRQKVSIDGTVKANGRMYSLNDLQPLDVYSRNAVIMIDGEPRPLEDGSHRIRLFKSKGDQGETMLVAKEGYFNADNGGEIKSIDIISQDGSEVLMEALEDGTLVTIRPEDMDQNKLRSLDFGEGNADIITNQLMDRNKRFLQERCNSFKVVEVAVAYDSTFCAQAASNSESTARTLVEQAIARADTLFEPICVRVRLSYLEGFCSQAQDPYTSAANAENIGCDGNRGALQIFRDYWESSRTNVNRDVAHFFVGRDFPGSTIGCAATPALCDDVSYGIDQLSFTTNTQLQGNLFAHELGHNMGAYHVSDPDNASEFLMESSLNSGSDGVSSQSSNSILEYLDTRSCVSTEDVGNGDDTSPDPTSGPTSAPSRSPTTPNPTTPNPTTPNPTAPNPTATITPAPVSNPPTSPPVDPPPGDDDTNNSFRLENFKHRGYCVTVQEEEGPEAAFQNRQQNTTPIHLEPCDDASLAQSWIWNEETHVMQSLLGDNNKCLFAMNHAANRAPLVLWDCDSDLLFYAQWSYDSDDQTLRLDFDTTRCLDVQNGNQDRTTTLQMWKCNNGAKDMKWLVRG</sequence>
<feature type="domain" description="Peptidase M12B" evidence="3">
    <location>
        <begin position="178"/>
        <end position="369"/>
    </location>
</feature>
<feature type="compositionally biased region" description="Low complexity" evidence="2">
    <location>
        <begin position="390"/>
        <end position="403"/>
    </location>
</feature>
<dbReference type="SUPFAM" id="SSF55486">
    <property type="entry name" value="Metalloproteases ('zincins'), catalytic domain"/>
    <property type="match status" value="1"/>
</dbReference>
<dbReference type="PROSITE" id="PS50215">
    <property type="entry name" value="ADAM_MEPRO"/>
    <property type="match status" value="1"/>
</dbReference>
<evidence type="ECO:0000313" key="4">
    <source>
        <dbReference type="EMBL" id="CAJ1952811.1"/>
    </source>
</evidence>
<evidence type="ECO:0000259" key="3">
    <source>
        <dbReference type="PROSITE" id="PS50215"/>
    </source>
</evidence>
<dbReference type="SMART" id="SM00458">
    <property type="entry name" value="RICIN"/>
    <property type="match status" value="1"/>
</dbReference>
<feature type="binding site" evidence="1">
    <location>
        <position position="334"/>
    </location>
    <ligand>
        <name>Zn(2+)</name>
        <dbReference type="ChEBI" id="CHEBI:29105"/>
        <note>catalytic</note>
    </ligand>
</feature>
<comment type="caution">
    <text evidence="4">The sequence shown here is derived from an EMBL/GenBank/DDBJ whole genome shotgun (WGS) entry which is preliminary data.</text>
</comment>
<feature type="region of interest" description="Disordered" evidence="2">
    <location>
        <begin position="376"/>
        <end position="453"/>
    </location>
</feature>
<keyword evidence="1" id="KW-0479">Metal-binding</keyword>
<dbReference type="Pfam" id="PF13688">
    <property type="entry name" value="Reprolysin_5"/>
    <property type="match status" value="1"/>
</dbReference>
<keyword evidence="1" id="KW-0862">Zinc</keyword>
<comment type="caution">
    <text evidence="1">Lacks conserved residue(s) required for the propagation of feature annotation.</text>
</comment>
<dbReference type="PANTHER" id="PTHR11905">
    <property type="entry name" value="ADAM A DISINTEGRIN AND METALLOPROTEASE DOMAIN"/>
    <property type="match status" value="1"/>
</dbReference>
<feature type="compositionally biased region" description="Low complexity" evidence="2">
    <location>
        <begin position="421"/>
        <end position="430"/>
    </location>
</feature>
<dbReference type="InterPro" id="IPR035992">
    <property type="entry name" value="Ricin_B-like_lectins"/>
</dbReference>
<dbReference type="AlphaFoldDB" id="A0AAD2FTL7"/>
<dbReference type="PANTHER" id="PTHR11905:SF159">
    <property type="entry name" value="ADAM METALLOPROTEASE"/>
    <property type="match status" value="1"/>
</dbReference>
<dbReference type="GO" id="GO:0046872">
    <property type="term" value="F:metal ion binding"/>
    <property type="evidence" value="ECO:0007669"/>
    <property type="project" value="UniProtKB-KW"/>
</dbReference>
<feature type="binding site" evidence="1">
    <location>
        <position position="328"/>
    </location>
    <ligand>
        <name>Zn(2+)</name>
        <dbReference type="ChEBI" id="CHEBI:29105"/>
        <note>catalytic</note>
    </ligand>
</feature>
<evidence type="ECO:0000256" key="1">
    <source>
        <dbReference type="PROSITE-ProRule" id="PRU00276"/>
    </source>
</evidence>
<name>A0AAD2FTL7_9STRA</name>